<accession>A0AAJ8E3W1</accession>
<reference evidence="1" key="2">
    <citation type="submission" date="2025-08" db="UniProtKB">
        <authorList>
            <consortium name="RefSeq"/>
        </authorList>
    </citation>
    <scope>IDENTIFICATION</scope>
</reference>
<gene>
    <name evidence="1" type="ORF">An01g13310</name>
</gene>
<name>A0AAJ8E3W1_ASPNG</name>
<reference evidence="1" key="1">
    <citation type="submission" date="2025-02" db="EMBL/GenBank/DDBJ databases">
        <authorList>
            <consortium name="NCBI Genome Project"/>
        </authorList>
    </citation>
    <scope>NUCLEOTIDE SEQUENCE</scope>
</reference>
<sequence length="307" mass="34654">MARQPCFWVNPSLKTMMVTAQLQRDSIPVFQNTNHTNLDDESSRFTDLVIDRVRCLDWIEGFSLNTTCSSKSLGTTRWLHYAARGALQGGMTCGCTIFPNELKRSRDTWIVLLVTERANRPLTKMVSLWCRLHPSLLALVFPRLARSCRVHDAAKAANVDGQESWAGWAIWKHRLAASADWLICGGKEGVPGEWERLEPSMCPRYTFGQLEFNIPDKDPWNPTVIPASLASWSHPIQRQVAAGVLRLLWPSEGVNPLVLVWLIIPAPAQVHTIRPSTDAHASSRIVLRFFHLLYPVSLIATMWTAYT</sequence>
<dbReference type="AlphaFoldDB" id="A0AAJ8E3W1"/>
<dbReference type="VEuPathDB" id="FungiDB:An01g13310"/>
<proteinExistence type="predicted"/>
<protein>
    <submittedName>
        <fullName evidence="1">Uncharacterized protein</fullName>
    </submittedName>
</protein>
<dbReference type="GeneID" id="84590141"/>
<dbReference type="KEGG" id="ang:An01g13310"/>
<dbReference type="RefSeq" id="XP_059605914.1">
    <property type="nucleotide sequence ID" value="XM_059745182.1"/>
</dbReference>
<evidence type="ECO:0000313" key="1">
    <source>
        <dbReference type="RefSeq" id="XP_059605914.1"/>
    </source>
</evidence>
<organism evidence="1">
    <name type="scientific">Aspergillus niger</name>
    <dbReference type="NCBI Taxonomy" id="5061"/>
    <lineage>
        <taxon>Eukaryota</taxon>
        <taxon>Fungi</taxon>
        <taxon>Dikarya</taxon>
        <taxon>Ascomycota</taxon>
        <taxon>Pezizomycotina</taxon>
        <taxon>Eurotiomycetes</taxon>
        <taxon>Eurotiomycetidae</taxon>
        <taxon>Eurotiales</taxon>
        <taxon>Aspergillaceae</taxon>
        <taxon>Aspergillus</taxon>
        <taxon>Aspergillus subgen. Circumdati</taxon>
    </lineage>
</organism>